<dbReference type="OrthoDB" id="10251412at2759"/>
<feature type="non-terminal residue" evidence="2">
    <location>
        <position position="1"/>
    </location>
</feature>
<evidence type="ECO:0000313" key="2">
    <source>
        <dbReference type="EMBL" id="ORZ15322.1"/>
    </source>
</evidence>
<keyword evidence="2" id="KW-0378">Hydrolase</keyword>
<dbReference type="Gene3D" id="3.40.50.300">
    <property type="entry name" value="P-loop containing nucleotide triphosphate hydrolases"/>
    <property type="match status" value="1"/>
</dbReference>
<dbReference type="InterPro" id="IPR050747">
    <property type="entry name" value="Mitochondrial_chaperone_BCS1"/>
</dbReference>
<feature type="domain" description="ATPase AAA-type core" evidence="1">
    <location>
        <begin position="39"/>
        <end position="98"/>
    </location>
</feature>
<dbReference type="Proteomes" id="UP000193560">
    <property type="component" value="Unassembled WGS sequence"/>
</dbReference>
<proteinExistence type="predicted"/>
<dbReference type="SUPFAM" id="SSF52540">
    <property type="entry name" value="P-loop containing nucleoside triphosphate hydrolases"/>
    <property type="match status" value="1"/>
</dbReference>
<name>A0A1X2IGP3_9FUNG</name>
<dbReference type="STRING" id="90262.A0A1X2IGP3"/>
<comment type="caution">
    <text evidence="2">The sequence shown here is derived from an EMBL/GenBank/DDBJ whole genome shotgun (WGS) entry which is preliminary data.</text>
</comment>
<dbReference type="AlphaFoldDB" id="A0A1X2IGP3"/>
<dbReference type="PANTHER" id="PTHR23070">
    <property type="entry name" value="BCS1 AAA-TYPE ATPASE"/>
    <property type="match status" value="1"/>
</dbReference>
<feature type="non-terminal residue" evidence="2">
    <location>
        <position position="104"/>
    </location>
</feature>
<evidence type="ECO:0000259" key="1">
    <source>
        <dbReference type="Pfam" id="PF00004"/>
    </source>
</evidence>
<dbReference type="InterPro" id="IPR027417">
    <property type="entry name" value="P-loop_NTPase"/>
</dbReference>
<dbReference type="GO" id="GO:0005524">
    <property type="term" value="F:ATP binding"/>
    <property type="evidence" value="ECO:0007669"/>
    <property type="project" value="InterPro"/>
</dbReference>
<dbReference type="InterPro" id="IPR003959">
    <property type="entry name" value="ATPase_AAA_core"/>
</dbReference>
<evidence type="ECO:0000313" key="3">
    <source>
        <dbReference type="Proteomes" id="UP000193560"/>
    </source>
</evidence>
<dbReference type="GO" id="GO:0016887">
    <property type="term" value="F:ATP hydrolysis activity"/>
    <property type="evidence" value="ECO:0007669"/>
    <property type="project" value="InterPro"/>
</dbReference>
<gene>
    <name evidence="2" type="ORF">BCR42DRAFT_298607</name>
</gene>
<dbReference type="Pfam" id="PF00004">
    <property type="entry name" value="AAA"/>
    <property type="match status" value="1"/>
</dbReference>
<reference evidence="2 3" key="1">
    <citation type="submission" date="2016-07" db="EMBL/GenBank/DDBJ databases">
        <title>Pervasive Adenine N6-methylation of Active Genes in Fungi.</title>
        <authorList>
            <consortium name="DOE Joint Genome Institute"/>
            <person name="Mondo S.J."/>
            <person name="Dannebaum R.O."/>
            <person name="Kuo R.C."/>
            <person name="Labutti K."/>
            <person name="Haridas S."/>
            <person name="Kuo A."/>
            <person name="Salamov A."/>
            <person name="Ahrendt S.R."/>
            <person name="Lipzen A."/>
            <person name="Sullivan W."/>
            <person name="Andreopoulos W.B."/>
            <person name="Clum A."/>
            <person name="Lindquist E."/>
            <person name="Daum C."/>
            <person name="Ramamoorthy G.K."/>
            <person name="Gryganskyi A."/>
            <person name="Culley D."/>
            <person name="Magnuson J.K."/>
            <person name="James T.Y."/>
            <person name="O'Malley M.A."/>
            <person name="Stajich J.E."/>
            <person name="Spatafora J.W."/>
            <person name="Visel A."/>
            <person name="Grigoriev I.V."/>
        </authorList>
    </citation>
    <scope>NUCLEOTIDE SEQUENCE [LARGE SCALE GENOMIC DNA]</scope>
    <source>
        <strain evidence="2 3">NRRL 1336</strain>
    </source>
</reference>
<sequence length="104" mass="11543">LSTVALCPENEHRLLKDLDTFTNNKAFYKRVGFPFRRGYLLHGQPGTGKTSLVLAVASYLQLSLYFINLGYIRSDAELIQAFSTVPANAIVVFEDVDTQSTVSV</sequence>
<organism evidence="2 3">
    <name type="scientific">Absidia repens</name>
    <dbReference type="NCBI Taxonomy" id="90262"/>
    <lineage>
        <taxon>Eukaryota</taxon>
        <taxon>Fungi</taxon>
        <taxon>Fungi incertae sedis</taxon>
        <taxon>Mucoromycota</taxon>
        <taxon>Mucoromycotina</taxon>
        <taxon>Mucoromycetes</taxon>
        <taxon>Mucorales</taxon>
        <taxon>Cunninghamellaceae</taxon>
        <taxon>Absidia</taxon>
    </lineage>
</organism>
<keyword evidence="3" id="KW-1185">Reference proteome</keyword>
<protein>
    <submittedName>
        <fullName evidence="2">p-loop containing nucleoside triphosphate hydrolase protein</fullName>
    </submittedName>
</protein>
<accession>A0A1X2IGP3</accession>
<dbReference type="EMBL" id="MCGE01000013">
    <property type="protein sequence ID" value="ORZ15322.1"/>
    <property type="molecule type" value="Genomic_DNA"/>
</dbReference>